<dbReference type="FunFam" id="2.70.150.10:FF:000016">
    <property type="entry name" value="Calcium-transporting P-type ATPase putative"/>
    <property type="match status" value="1"/>
</dbReference>
<dbReference type="SFLD" id="SFLDF00027">
    <property type="entry name" value="p-type_atpase"/>
    <property type="match status" value="1"/>
</dbReference>
<evidence type="ECO:0000256" key="1">
    <source>
        <dbReference type="ARBA" id="ARBA00004651"/>
    </source>
</evidence>
<dbReference type="GO" id="GO:0140352">
    <property type="term" value="P:export from cell"/>
    <property type="evidence" value="ECO:0007669"/>
    <property type="project" value="UniProtKB-ARBA"/>
</dbReference>
<evidence type="ECO:0000256" key="9">
    <source>
        <dbReference type="ARBA" id="ARBA00022837"/>
    </source>
</evidence>
<dbReference type="Pfam" id="PF13246">
    <property type="entry name" value="Cation_ATPase"/>
    <property type="match status" value="1"/>
</dbReference>
<feature type="transmembrane region" description="Helical" evidence="15">
    <location>
        <begin position="741"/>
        <end position="764"/>
    </location>
</feature>
<evidence type="ECO:0000256" key="5">
    <source>
        <dbReference type="ARBA" id="ARBA00022568"/>
    </source>
</evidence>
<dbReference type="Gene3D" id="3.40.1110.10">
    <property type="entry name" value="Calcium-transporting ATPase, cytoplasmic domain N"/>
    <property type="match status" value="1"/>
</dbReference>
<dbReference type="InterPro" id="IPR036412">
    <property type="entry name" value="HAD-like_sf"/>
</dbReference>
<gene>
    <name evidence="17" type="ORF">DDZ44_05440</name>
</gene>
<dbReference type="InterPro" id="IPR023299">
    <property type="entry name" value="ATPase_P-typ_cyto_dom_N"/>
</dbReference>
<evidence type="ECO:0000256" key="2">
    <source>
        <dbReference type="ARBA" id="ARBA00005675"/>
    </source>
</evidence>
<comment type="catalytic activity">
    <reaction evidence="14">
        <text>Ca(2+)(in) + ATP + H2O = Ca(2+)(out) + ADP + phosphate + H(+)</text>
        <dbReference type="Rhea" id="RHEA:18105"/>
        <dbReference type="ChEBI" id="CHEBI:15377"/>
        <dbReference type="ChEBI" id="CHEBI:15378"/>
        <dbReference type="ChEBI" id="CHEBI:29108"/>
        <dbReference type="ChEBI" id="CHEBI:30616"/>
        <dbReference type="ChEBI" id="CHEBI:43474"/>
        <dbReference type="ChEBI" id="CHEBI:456216"/>
        <dbReference type="EC" id="7.2.2.10"/>
    </reaction>
</comment>
<dbReference type="Pfam" id="PF00689">
    <property type="entry name" value="Cation_ATPase_C"/>
    <property type="match status" value="1"/>
</dbReference>
<dbReference type="PRINTS" id="PR00119">
    <property type="entry name" value="CATATPASE"/>
</dbReference>
<dbReference type="GO" id="GO:0005524">
    <property type="term" value="F:ATP binding"/>
    <property type="evidence" value="ECO:0007669"/>
    <property type="project" value="UniProtKB-KW"/>
</dbReference>
<dbReference type="Pfam" id="PF00122">
    <property type="entry name" value="E1-E2_ATPase"/>
    <property type="match status" value="1"/>
</dbReference>
<dbReference type="InterPro" id="IPR018303">
    <property type="entry name" value="ATPase_P-typ_P_site"/>
</dbReference>
<dbReference type="InterPro" id="IPR001757">
    <property type="entry name" value="P_typ_ATPase"/>
</dbReference>
<keyword evidence="11" id="KW-1278">Translocase</keyword>
<dbReference type="InterPro" id="IPR006408">
    <property type="entry name" value="P-type_ATPase_IIB"/>
</dbReference>
<reference evidence="17 18" key="1">
    <citation type="journal article" date="2018" name="Nat. Biotechnol.">
        <title>A standardized bacterial taxonomy based on genome phylogeny substantially revises the tree of life.</title>
        <authorList>
            <person name="Parks D.H."/>
            <person name="Chuvochina M."/>
            <person name="Waite D.W."/>
            <person name="Rinke C."/>
            <person name="Skarshewski A."/>
            <person name="Chaumeil P.A."/>
            <person name="Hugenholtz P."/>
        </authorList>
    </citation>
    <scope>NUCLEOTIDE SEQUENCE [LARGE SCALE GENOMIC DNA]</scope>
    <source>
        <strain evidence="17">UBA10948</strain>
    </source>
</reference>
<proteinExistence type="inferred from homology"/>
<evidence type="ECO:0000256" key="13">
    <source>
        <dbReference type="ARBA" id="ARBA00023136"/>
    </source>
</evidence>
<dbReference type="InterPro" id="IPR008250">
    <property type="entry name" value="ATPase_P-typ_transduc_dom_A_sf"/>
</dbReference>
<dbReference type="Proteomes" id="UP000263273">
    <property type="component" value="Unassembled WGS sequence"/>
</dbReference>
<evidence type="ECO:0000256" key="4">
    <source>
        <dbReference type="ARBA" id="ARBA00022475"/>
    </source>
</evidence>
<name>A0A354YVY9_9FIRM</name>
<dbReference type="CDD" id="cd02089">
    <property type="entry name" value="P-type_ATPase_Ca_prok"/>
    <property type="match status" value="1"/>
</dbReference>
<dbReference type="Gene3D" id="2.70.150.10">
    <property type="entry name" value="Calcium-transporting ATPase, cytoplasmic transduction domain A"/>
    <property type="match status" value="1"/>
</dbReference>
<comment type="similarity">
    <text evidence="2">Belongs to the cation transport ATPase (P-type) (TC 3.A.3) family. Type IIA subfamily.</text>
</comment>
<dbReference type="SUPFAM" id="SSF81660">
    <property type="entry name" value="Metal cation-transporting ATPase, ATP-binding domain N"/>
    <property type="match status" value="1"/>
</dbReference>
<keyword evidence="4" id="KW-1003">Cell membrane</keyword>
<dbReference type="GO" id="GO:0005886">
    <property type="term" value="C:plasma membrane"/>
    <property type="evidence" value="ECO:0007669"/>
    <property type="project" value="UniProtKB-SubCell"/>
</dbReference>
<keyword evidence="6 15" id="KW-0812">Transmembrane</keyword>
<dbReference type="GO" id="GO:0005388">
    <property type="term" value="F:P-type calcium transporter activity"/>
    <property type="evidence" value="ECO:0007669"/>
    <property type="project" value="UniProtKB-EC"/>
</dbReference>
<dbReference type="GO" id="GO:0046872">
    <property type="term" value="F:metal ion binding"/>
    <property type="evidence" value="ECO:0007669"/>
    <property type="project" value="UniProtKB-KW"/>
</dbReference>
<dbReference type="SFLD" id="SFLDS00003">
    <property type="entry name" value="Haloacid_Dehalogenase"/>
    <property type="match status" value="1"/>
</dbReference>
<keyword evidence="13 15" id="KW-0472">Membrane</keyword>
<evidence type="ECO:0000256" key="10">
    <source>
        <dbReference type="ARBA" id="ARBA00022840"/>
    </source>
</evidence>
<dbReference type="InterPro" id="IPR023298">
    <property type="entry name" value="ATPase_P-typ_TM_dom_sf"/>
</dbReference>
<dbReference type="PROSITE" id="PS00154">
    <property type="entry name" value="ATPASE_E1_E2"/>
    <property type="match status" value="1"/>
</dbReference>
<dbReference type="SUPFAM" id="SSF81665">
    <property type="entry name" value="Calcium ATPase, transmembrane domain M"/>
    <property type="match status" value="1"/>
</dbReference>
<evidence type="ECO:0000256" key="11">
    <source>
        <dbReference type="ARBA" id="ARBA00022967"/>
    </source>
</evidence>
<keyword evidence="7" id="KW-0479">Metal-binding</keyword>
<keyword evidence="10" id="KW-0067">ATP-binding</keyword>
<keyword evidence="12 15" id="KW-1133">Transmembrane helix</keyword>
<evidence type="ECO:0000256" key="8">
    <source>
        <dbReference type="ARBA" id="ARBA00022741"/>
    </source>
</evidence>
<feature type="transmembrane region" description="Helical" evidence="15">
    <location>
        <begin position="669"/>
        <end position="690"/>
    </location>
</feature>
<dbReference type="InterPro" id="IPR006068">
    <property type="entry name" value="ATPase_P-typ_cation-transptr_C"/>
</dbReference>
<dbReference type="SUPFAM" id="SSF56784">
    <property type="entry name" value="HAD-like"/>
    <property type="match status" value="1"/>
</dbReference>
<organism evidence="17 18">
    <name type="scientific">Syntrophomonas wolfei</name>
    <dbReference type="NCBI Taxonomy" id="863"/>
    <lineage>
        <taxon>Bacteria</taxon>
        <taxon>Bacillati</taxon>
        <taxon>Bacillota</taxon>
        <taxon>Clostridia</taxon>
        <taxon>Eubacteriales</taxon>
        <taxon>Syntrophomonadaceae</taxon>
        <taxon>Syntrophomonas</taxon>
    </lineage>
</organism>
<dbReference type="RefSeq" id="WP_276619543.1">
    <property type="nucleotide sequence ID" value="NZ_DHSN01000037.1"/>
</dbReference>
<feature type="transmembrane region" description="Helical" evidence="15">
    <location>
        <begin position="275"/>
        <end position="301"/>
    </location>
</feature>
<dbReference type="PANTHER" id="PTHR42861">
    <property type="entry name" value="CALCIUM-TRANSPORTING ATPASE"/>
    <property type="match status" value="1"/>
</dbReference>
<dbReference type="InterPro" id="IPR023214">
    <property type="entry name" value="HAD_sf"/>
</dbReference>
<dbReference type="GO" id="GO:0016887">
    <property type="term" value="F:ATP hydrolysis activity"/>
    <property type="evidence" value="ECO:0007669"/>
    <property type="project" value="InterPro"/>
</dbReference>
<keyword evidence="9" id="KW-0106">Calcium</keyword>
<dbReference type="STRING" id="378794.GCA_001570625_01995"/>
<evidence type="ECO:0000259" key="16">
    <source>
        <dbReference type="SMART" id="SM00831"/>
    </source>
</evidence>
<comment type="caution">
    <text evidence="17">The sequence shown here is derived from an EMBL/GenBank/DDBJ whole genome shotgun (WGS) entry which is preliminary data.</text>
</comment>
<protein>
    <recommendedName>
        <fullName evidence="3">P-type Ca(2+) transporter</fullName>
        <ecNumber evidence="3">7.2.2.10</ecNumber>
    </recommendedName>
</protein>
<keyword evidence="5" id="KW-0813">Transport</keyword>
<dbReference type="Gene3D" id="1.20.1110.10">
    <property type="entry name" value="Calcium-transporting ATPase, transmembrane domain"/>
    <property type="match status" value="1"/>
</dbReference>
<feature type="domain" description="Cation-transporting P-type ATPase N-terminal" evidence="16">
    <location>
        <begin position="2"/>
        <end position="76"/>
    </location>
</feature>
<dbReference type="InterPro" id="IPR059000">
    <property type="entry name" value="ATPase_P-type_domA"/>
</dbReference>
<dbReference type="InterPro" id="IPR004014">
    <property type="entry name" value="ATPase_P-typ_cation-transptr_N"/>
</dbReference>
<dbReference type="SUPFAM" id="SSF81653">
    <property type="entry name" value="Calcium ATPase, transduction domain A"/>
    <property type="match status" value="1"/>
</dbReference>
<evidence type="ECO:0000256" key="14">
    <source>
        <dbReference type="ARBA" id="ARBA00048694"/>
    </source>
</evidence>
<dbReference type="EMBL" id="DNZF01000118">
    <property type="protein sequence ID" value="HBK53359.1"/>
    <property type="molecule type" value="Genomic_DNA"/>
</dbReference>
<comment type="subcellular location">
    <subcellularLocation>
        <location evidence="1">Cell membrane</location>
        <topology evidence="1">Multi-pass membrane protein</topology>
    </subcellularLocation>
</comment>
<keyword evidence="5" id="KW-0406">Ion transport</keyword>
<evidence type="ECO:0000256" key="3">
    <source>
        <dbReference type="ARBA" id="ARBA00012790"/>
    </source>
</evidence>
<dbReference type="FunFam" id="3.40.50.1000:FF:000028">
    <property type="entry name" value="Calcium-transporting P-type ATPase, putative"/>
    <property type="match status" value="1"/>
</dbReference>
<dbReference type="SFLD" id="SFLDG00002">
    <property type="entry name" value="C1.7:_P-type_atpase_like"/>
    <property type="match status" value="1"/>
</dbReference>
<evidence type="ECO:0000313" key="17">
    <source>
        <dbReference type="EMBL" id="HBK53359.1"/>
    </source>
</evidence>
<evidence type="ECO:0000256" key="7">
    <source>
        <dbReference type="ARBA" id="ARBA00022723"/>
    </source>
</evidence>
<feature type="transmembrane region" description="Helical" evidence="15">
    <location>
        <begin position="840"/>
        <end position="859"/>
    </location>
</feature>
<feature type="transmembrane region" description="Helical" evidence="15">
    <location>
        <begin position="808"/>
        <end position="834"/>
    </location>
</feature>
<keyword evidence="8" id="KW-0547">Nucleotide-binding</keyword>
<dbReference type="NCBIfam" id="TIGR01517">
    <property type="entry name" value="ATPase-IIB_Ca"/>
    <property type="match status" value="1"/>
</dbReference>
<dbReference type="Gene3D" id="3.40.50.1000">
    <property type="entry name" value="HAD superfamily/HAD-like"/>
    <property type="match status" value="1"/>
</dbReference>
<dbReference type="AlphaFoldDB" id="A0A354YVY9"/>
<dbReference type="NCBIfam" id="TIGR01494">
    <property type="entry name" value="ATPase_P-type"/>
    <property type="match status" value="4"/>
</dbReference>
<dbReference type="FunFam" id="3.40.50.1000:FF:000001">
    <property type="entry name" value="Phospholipid-transporting ATPase IC"/>
    <property type="match status" value="1"/>
</dbReference>
<dbReference type="SMART" id="SM00831">
    <property type="entry name" value="Cation_ATPase_N"/>
    <property type="match status" value="1"/>
</dbReference>
<evidence type="ECO:0000256" key="15">
    <source>
        <dbReference type="SAM" id="Phobius"/>
    </source>
</evidence>
<feature type="transmembrane region" description="Helical" evidence="15">
    <location>
        <begin position="249"/>
        <end position="269"/>
    </location>
</feature>
<dbReference type="InterPro" id="IPR044492">
    <property type="entry name" value="P_typ_ATPase_HD_dom"/>
</dbReference>
<evidence type="ECO:0000313" key="18">
    <source>
        <dbReference type="Proteomes" id="UP000263273"/>
    </source>
</evidence>
<feature type="transmembrane region" description="Helical" evidence="15">
    <location>
        <begin position="81"/>
        <end position="101"/>
    </location>
</feature>
<dbReference type="PRINTS" id="PR00120">
    <property type="entry name" value="HATPASE"/>
</dbReference>
<evidence type="ECO:0000256" key="6">
    <source>
        <dbReference type="ARBA" id="ARBA00022692"/>
    </source>
</evidence>
<accession>A0A354YVY9</accession>
<feature type="transmembrane region" description="Helical" evidence="15">
    <location>
        <begin position="770"/>
        <end position="787"/>
    </location>
</feature>
<dbReference type="EC" id="7.2.2.10" evidence="3"/>
<feature type="transmembrane region" description="Helical" evidence="15">
    <location>
        <begin position="696"/>
        <end position="720"/>
    </location>
</feature>
<dbReference type="Pfam" id="PF00690">
    <property type="entry name" value="Cation_ATPase_N"/>
    <property type="match status" value="1"/>
</dbReference>
<keyword evidence="5" id="KW-0109">Calcium transport</keyword>
<evidence type="ECO:0000256" key="12">
    <source>
        <dbReference type="ARBA" id="ARBA00022989"/>
    </source>
</evidence>
<feature type="transmembrane region" description="Helical" evidence="15">
    <location>
        <begin position="56"/>
        <end position="75"/>
    </location>
</feature>
<sequence>MIPYTANNEELLNHLQVNPDKGLSSTEASKRLAEYGENKLQAKKKKSMLQRFLEQFYDVMILILILAAAISFVVACYEGEGFYEPVLILLIVVLNAILGVVQESRAEKALESLQELSAPNARVMRDGKESIIEASFLVPGDIIKLEAGDSVPADARLIHSNSLKSEESALTGESVPSEKDAAAEVAANAPLGDRFNMVYAGCSITYGNARAVITATGMNTEIGKIARLLDAANDRQTPLQHRLAVLGKYLGLLALGICAVIFIIGLIDGMKVMEIFMIAVALAVSAIPEGLPAIVTIVLAIGVQRMVKKNAIIRRLPAVETLGSASVICSDKTGTLTQNQMTLVKALADGASVLEDIGESNSAVIKKLLQYAALCCDGTVEFEDGKERHIGDPTETSIVLAAHKNHLPKDELNRLYPRLAELPFDSERKLMTTVNRIDGKYMVIVKGAFDVLAARCIAGDLEAARRFNNEMSRQALRVLAVAYKEIETLPETASSEELEKDLIFMGLLGMIDPPRPEAREAVAVCQRAGIKPVMITGDHVETASAIAKDLGIMLEGDQAITGSELANLSASELDEQVRQISVYARVSPEDKIRIVRAWQHQGEIVSMTGDGVNDAPALKAADIGCAMGITGTDVAKGAADMILTDDNFATIVDAVKEGRGIYDNIKKTVGFLLGTNVGEVLAVFMAMILWKASPFLAMQLLLINLVTDGLPAIALGLEPVESDVMERKPKPKEESIFAHGMGTRIILQGAMFALLTLIGFFMVWQSTGDIVAGRSMAFLVMALSQVIHSFNMRSSHSLFKTGIFTNRYLNGAAFISLALLALVAFLPPVAFAFGLTQLSAAMYFYALGLALVPVLVLEFSKAFGLVKHQA</sequence>